<evidence type="ECO:0000256" key="1">
    <source>
        <dbReference type="SAM" id="MobiDB-lite"/>
    </source>
</evidence>
<dbReference type="Proteomes" id="UP000644010">
    <property type="component" value="Unassembled WGS sequence"/>
</dbReference>
<dbReference type="Gene3D" id="3.30.160.840">
    <property type="match status" value="1"/>
</dbReference>
<dbReference type="InterPro" id="IPR020864">
    <property type="entry name" value="MACPF"/>
</dbReference>
<evidence type="ECO:0000313" key="4">
    <source>
        <dbReference type="Proteomes" id="UP000644010"/>
    </source>
</evidence>
<gene>
    <name evidence="3" type="ORF">H8S77_00105</name>
</gene>
<reference evidence="3 4" key="1">
    <citation type="submission" date="2020-08" db="EMBL/GenBank/DDBJ databases">
        <title>Genome public.</title>
        <authorList>
            <person name="Liu C."/>
            <person name="Sun Q."/>
        </authorList>
    </citation>
    <scope>NUCLEOTIDE SEQUENCE [LARGE SCALE GENOMIC DNA]</scope>
    <source>
        <strain evidence="3 4">BX2</strain>
    </source>
</reference>
<organism evidence="3 4">
    <name type="scientific">Parabacteroides segnis</name>
    <dbReference type="NCBI Taxonomy" id="2763058"/>
    <lineage>
        <taxon>Bacteria</taxon>
        <taxon>Pseudomonadati</taxon>
        <taxon>Bacteroidota</taxon>
        <taxon>Bacteroidia</taxon>
        <taxon>Bacteroidales</taxon>
        <taxon>Tannerellaceae</taxon>
        <taxon>Parabacteroides</taxon>
    </lineage>
</organism>
<sequence length="560" mass="62785">MKNIIISLTILMTAILVSCSDELDKSSNVPGNQSSEKEGNVIIQPRNPNLPKIKPFDINKLQTKGDISGETGNSDAFLGRAYNLKNGNYILGDFSNVSHPVIDLNAVKAYDPNYVDGIKLNITETKSFAYDTFERYQYNSTITKKVTSGFSLNLKIFTLGKTKTTTDVFKTVIDNTKEATYGELSINFTNSQFSLQNSEATRKLFARQFLTKSFIRSLYNSPISSTLDSYGDFVLTGYLTGGKAYAIYAGNATSEDRTDVKEKDMDKSMNASLNYKGNSTSGNLGITGSNHNDETNTFKSNNTYVSIKTYGGVRDGGEAVVNVKAIKDLNVDLTSWMRSLNNVSNHTMIDVKDNSLYPLSDFVLEKNFKQRFDDTFNEVLPTYTSLVYPYIEIVRVMVRATSSYEAVYDVAAVLVTRQADRIILSDGLAATATDEELRKNEDDAVFMKKVEKISAEKSQLFSSDIEIGYNKRTRLNPNLRSPLCINLAGFKEKNFYKFYYEKTSMQYIYDPSTRICFSYFVDEGDDEVLDIYGIRNWVESLPDKNISIASLANSYNIIGL</sequence>
<name>A0ABR7DUZ2_9BACT</name>
<dbReference type="RefSeq" id="WP_186957803.1">
    <property type="nucleotide sequence ID" value="NZ_JACOOI010000001.1"/>
</dbReference>
<dbReference type="Pfam" id="PF01823">
    <property type="entry name" value="MACPF"/>
    <property type="match status" value="1"/>
</dbReference>
<proteinExistence type="predicted"/>
<feature type="domain" description="MACPF" evidence="2">
    <location>
        <begin position="61"/>
        <end position="394"/>
    </location>
</feature>
<dbReference type="PROSITE" id="PS51257">
    <property type="entry name" value="PROKAR_LIPOPROTEIN"/>
    <property type="match status" value="1"/>
</dbReference>
<accession>A0ABR7DUZ2</accession>
<comment type="caution">
    <text evidence="3">The sequence shown here is derived from an EMBL/GenBank/DDBJ whole genome shotgun (WGS) entry which is preliminary data.</text>
</comment>
<protein>
    <recommendedName>
        <fullName evidence="2">MACPF domain-containing protein</fullName>
    </recommendedName>
</protein>
<dbReference type="Pfam" id="PF20785">
    <property type="entry name" value="MACPF_D3"/>
    <property type="match status" value="1"/>
</dbReference>
<dbReference type="Gene3D" id="3.30.420.400">
    <property type="match status" value="1"/>
</dbReference>
<feature type="region of interest" description="Disordered" evidence="1">
    <location>
        <begin position="26"/>
        <end position="50"/>
    </location>
</feature>
<dbReference type="InterPro" id="IPR048468">
    <property type="entry name" value="MACPF_D2"/>
</dbReference>
<dbReference type="EMBL" id="JACOOI010000001">
    <property type="protein sequence ID" value="MBC5641291.1"/>
    <property type="molecule type" value="Genomic_DNA"/>
</dbReference>
<dbReference type="Pfam" id="PF20779">
    <property type="entry name" value="MACPF_D2"/>
    <property type="match status" value="1"/>
</dbReference>
<evidence type="ECO:0000259" key="2">
    <source>
        <dbReference type="PROSITE" id="PS51412"/>
    </source>
</evidence>
<keyword evidence="4" id="KW-1185">Reference proteome</keyword>
<dbReference type="InterPro" id="IPR048467">
    <property type="entry name" value="MACPF_D3"/>
</dbReference>
<dbReference type="PROSITE" id="PS51412">
    <property type="entry name" value="MACPF_2"/>
    <property type="match status" value="1"/>
</dbReference>
<evidence type="ECO:0000313" key="3">
    <source>
        <dbReference type="EMBL" id="MBC5641291.1"/>
    </source>
</evidence>